<dbReference type="EMBL" id="KV722340">
    <property type="protein sequence ID" value="OCH94888.1"/>
    <property type="molecule type" value="Genomic_DNA"/>
</dbReference>
<reference evidence="7 8" key="1">
    <citation type="submission" date="2016-07" db="EMBL/GenBank/DDBJ databases">
        <title>Draft genome of the white-rot fungus Obba rivulosa 3A-2.</title>
        <authorList>
            <consortium name="DOE Joint Genome Institute"/>
            <person name="Miettinen O."/>
            <person name="Riley R."/>
            <person name="Acob R."/>
            <person name="Barry K."/>
            <person name="Cullen D."/>
            <person name="De Vries R."/>
            <person name="Hainaut M."/>
            <person name="Hatakka A."/>
            <person name="Henrissat B."/>
            <person name="Hilden K."/>
            <person name="Kuo R."/>
            <person name="Labutti K."/>
            <person name="Lipzen A."/>
            <person name="Makela M.R."/>
            <person name="Sandor L."/>
            <person name="Spatafora J.W."/>
            <person name="Grigoriev I.V."/>
            <person name="Hibbett D.S."/>
        </authorList>
    </citation>
    <scope>NUCLEOTIDE SEQUENCE [LARGE SCALE GENOMIC DNA]</scope>
    <source>
        <strain evidence="7 8">3A-2</strain>
    </source>
</reference>
<keyword evidence="2 4" id="KW-0863">Zinc-finger</keyword>
<proteinExistence type="predicted"/>
<keyword evidence="1" id="KW-0479">Metal-binding</keyword>
<evidence type="ECO:0000256" key="2">
    <source>
        <dbReference type="ARBA" id="ARBA00022771"/>
    </source>
</evidence>
<keyword evidence="8" id="KW-1185">Reference proteome</keyword>
<dbReference type="InterPro" id="IPR019787">
    <property type="entry name" value="Znf_PHD-finger"/>
</dbReference>
<evidence type="ECO:0000313" key="8">
    <source>
        <dbReference type="Proteomes" id="UP000250043"/>
    </source>
</evidence>
<evidence type="ECO:0000259" key="6">
    <source>
        <dbReference type="PROSITE" id="PS50016"/>
    </source>
</evidence>
<dbReference type="InterPro" id="IPR001965">
    <property type="entry name" value="Znf_PHD"/>
</dbReference>
<dbReference type="InterPro" id="IPR019786">
    <property type="entry name" value="Zinc_finger_PHD-type_CS"/>
</dbReference>
<evidence type="ECO:0000256" key="5">
    <source>
        <dbReference type="SAM" id="MobiDB-lite"/>
    </source>
</evidence>
<dbReference type="PROSITE" id="PS01359">
    <property type="entry name" value="ZF_PHD_1"/>
    <property type="match status" value="1"/>
</dbReference>
<dbReference type="Gene3D" id="3.30.40.10">
    <property type="entry name" value="Zinc/RING finger domain, C3HC4 (zinc finger)"/>
    <property type="match status" value="1"/>
</dbReference>
<dbReference type="AlphaFoldDB" id="A0A8E2DSC5"/>
<evidence type="ECO:0000256" key="3">
    <source>
        <dbReference type="ARBA" id="ARBA00022833"/>
    </source>
</evidence>
<feature type="region of interest" description="Disordered" evidence="5">
    <location>
        <begin position="77"/>
        <end position="113"/>
    </location>
</feature>
<feature type="compositionally biased region" description="Polar residues" evidence="5">
    <location>
        <begin position="97"/>
        <end position="113"/>
    </location>
</feature>
<dbReference type="GO" id="GO:0008270">
    <property type="term" value="F:zinc ion binding"/>
    <property type="evidence" value="ECO:0007669"/>
    <property type="project" value="UniProtKB-KW"/>
</dbReference>
<keyword evidence="3" id="KW-0862">Zinc</keyword>
<evidence type="ECO:0000313" key="7">
    <source>
        <dbReference type="EMBL" id="OCH94888.1"/>
    </source>
</evidence>
<dbReference type="Proteomes" id="UP000250043">
    <property type="component" value="Unassembled WGS sequence"/>
</dbReference>
<sequence length="113" mass="12681">MSAIPRKPPCVRCNRTHHTPQAFLLECCRCRRAWHHSCHLPPLSEDQVLALVEGDGSRQFGEGLSSWQCRRCSKKPREAGHINTRPSASKLQLDIPSGTTSRGEPNRTNTEPL</sequence>
<evidence type="ECO:0000256" key="4">
    <source>
        <dbReference type="PROSITE-ProRule" id="PRU00146"/>
    </source>
</evidence>
<name>A0A8E2DSC5_9APHY</name>
<accession>A0A8E2DSC5</accession>
<evidence type="ECO:0000256" key="1">
    <source>
        <dbReference type="ARBA" id="ARBA00022723"/>
    </source>
</evidence>
<dbReference type="OrthoDB" id="10033786at2759"/>
<dbReference type="InterPro" id="IPR011011">
    <property type="entry name" value="Znf_FYVE_PHD"/>
</dbReference>
<feature type="domain" description="PHD-type" evidence="6">
    <location>
        <begin position="7"/>
        <end position="75"/>
    </location>
</feature>
<dbReference type="SUPFAM" id="SSF57903">
    <property type="entry name" value="FYVE/PHD zinc finger"/>
    <property type="match status" value="1"/>
</dbReference>
<dbReference type="SMART" id="SM00249">
    <property type="entry name" value="PHD"/>
    <property type="match status" value="1"/>
</dbReference>
<protein>
    <recommendedName>
        <fullName evidence="6">PHD-type domain-containing protein</fullName>
    </recommendedName>
</protein>
<gene>
    <name evidence="7" type="ORF">OBBRIDRAFT_721802</name>
</gene>
<dbReference type="InterPro" id="IPR013083">
    <property type="entry name" value="Znf_RING/FYVE/PHD"/>
</dbReference>
<organism evidence="7 8">
    <name type="scientific">Obba rivulosa</name>
    <dbReference type="NCBI Taxonomy" id="1052685"/>
    <lineage>
        <taxon>Eukaryota</taxon>
        <taxon>Fungi</taxon>
        <taxon>Dikarya</taxon>
        <taxon>Basidiomycota</taxon>
        <taxon>Agaricomycotina</taxon>
        <taxon>Agaricomycetes</taxon>
        <taxon>Polyporales</taxon>
        <taxon>Gelatoporiaceae</taxon>
        <taxon>Obba</taxon>
    </lineage>
</organism>
<dbReference type="PROSITE" id="PS50016">
    <property type="entry name" value="ZF_PHD_2"/>
    <property type="match status" value="1"/>
</dbReference>